<keyword evidence="1" id="KW-0808">Transferase</keyword>
<dbReference type="Proteomes" id="UP000054935">
    <property type="component" value="Unassembled WGS sequence"/>
</dbReference>
<dbReference type="InterPro" id="IPR029063">
    <property type="entry name" value="SAM-dependent_MTases_sf"/>
</dbReference>
<name>A0A0N7LZN8_9RHOB</name>
<organism evidence="1 2">
    <name type="scientific">Tropicibacter naphthalenivorans</name>
    <dbReference type="NCBI Taxonomy" id="441103"/>
    <lineage>
        <taxon>Bacteria</taxon>
        <taxon>Pseudomonadati</taxon>
        <taxon>Pseudomonadota</taxon>
        <taxon>Alphaproteobacteria</taxon>
        <taxon>Rhodobacterales</taxon>
        <taxon>Roseobacteraceae</taxon>
        <taxon>Tropicibacter</taxon>
    </lineage>
</organism>
<dbReference type="Gene3D" id="3.40.50.150">
    <property type="entry name" value="Vaccinia Virus protein VP39"/>
    <property type="match status" value="1"/>
</dbReference>
<keyword evidence="2" id="KW-1185">Reference proteome</keyword>
<dbReference type="OrthoDB" id="9795085at2"/>
<sequence length="253" mass="27973">MDWNPRDYARFAGVRLRPALDLLMQVGPLPEGDVVDLGCGNGAVGPALRQRFGDRRIIGVDSSAAMLQEAAQTDAYDALHPQDISDWTGPAALIFSNAALHWLPDHAALLPRLVAGLEPGGTLAIQVPHQNNAPSHRLWRQLAEELFPGRVDHDHGPGILLPAAYFHLLEGLGDLRIWETEYYQVLDRVDAGHPVRRFTESTYARPVLEKLDAAEQARLIALYEEAIAKVYPAGPDGRVLFPFRRLFITLKVA</sequence>
<dbReference type="GO" id="GO:0032259">
    <property type="term" value="P:methylation"/>
    <property type="evidence" value="ECO:0007669"/>
    <property type="project" value="UniProtKB-KW"/>
</dbReference>
<keyword evidence="1" id="KW-0489">Methyltransferase</keyword>
<dbReference type="RefSeq" id="WP_058247354.1">
    <property type="nucleotide sequence ID" value="NZ_CYSE01000003.1"/>
</dbReference>
<proteinExistence type="predicted"/>
<dbReference type="PANTHER" id="PTHR43861:SF1">
    <property type="entry name" value="TRANS-ACONITATE 2-METHYLTRANSFERASE"/>
    <property type="match status" value="1"/>
</dbReference>
<dbReference type="GO" id="GO:0030798">
    <property type="term" value="F:trans-aconitate 2-methyltransferase activity"/>
    <property type="evidence" value="ECO:0007669"/>
    <property type="project" value="UniProtKB-EC"/>
</dbReference>
<dbReference type="EC" id="2.1.1.144" evidence="1"/>
<accession>A0A0N7LZN8</accession>
<dbReference type="STRING" id="441103.TRN7648_01842"/>
<gene>
    <name evidence="1" type="primary">tam</name>
    <name evidence="1" type="ORF">TRN7648_01842</name>
</gene>
<evidence type="ECO:0000313" key="1">
    <source>
        <dbReference type="EMBL" id="CUH78185.1"/>
    </source>
</evidence>
<dbReference type="CDD" id="cd02440">
    <property type="entry name" value="AdoMet_MTases"/>
    <property type="match status" value="1"/>
</dbReference>
<dbReference type="AlphaFoldDB" id="A0A0N7LZN8"/>
<evidence type="ECO:0000313" key="2">
    <source>
        <dbReference type="Proteomes" id="UP000054935"/>
    </source>
</evidence>
<dbReference type="SUPFAM" id="SSF53335">
    <property type="entry name" value="S-adenosyl-L-methionine-dependent methyltransferases"/>
    <property type="match status" value="1"/>
</dbReference>
<protein>
    <submittedName>
        <fullName evidence="1">Trans-aconitate 2-methyltransferase</fullName>
        <ecNumber evidence="1">2.1.1.144</ecNumber>
    </submittedName>
</protein>
<dbReference type="Gene3D" id="1.10.150.290">
    <property type="entry name" value="S-adenosyl-L-methionine-dependent methyltransferases"/>
    <property type="match status" value="1"/>
</dbReference>
<reference evidence="1 2" key="1">
    <citation type="submission" date="2015-09" db="EMBL/GenBank/DDBJ databases">
        <authorList>
            <consortium name="Swine Surveillance"/>
        </authorList>
    </citation>
    <scope>NUCLEOTIDE SEQUENCE [LARGE SCALE GENOMIC DNA]</scope>
    <source>
        <strain evidence="1 2">CECT 7648</strain>
    </source>
</reference>
<dbReference type="EMBL" id="CYSE01000003">
    <property type="protein sequence ID" value="CUH78185.1"/>
    <property type="molecule type" value="Genomic_DNA"/>
</dbReference>
<dbReference type="PANTHER" id="PTHR43861">
    <property type="entry name" value="TRANS-ACONITATE 2-METHYLTRANSFERASE-RELATED"/>
    <property type="match status" value="1"/>
</dbReference>
<dbReference type="Pfam" id="PF13489">
    <property type="entry name" value="Methyltransf_23"/>
    <property type="match status" value="1"/>
</dbReference>
<dbReference type="InterPro" id="IPR023149">
    <property type="entry name" value="Trans_acon_MeTrfase_C"/>
</dbReference>